<protein>
    <submittedName>
        <fullName evidence="8">S8 family serine peptidase</fullName>
    </submittedName>
</protein>
<reference evidence="8 9" key="1">
    <citation type="submission" date="2019-09" db="EMBL/GenBank/DDBJ databases">
        <authorList>
            <person name="Khan S.A."/>
            <person name="Jeon C.O."/>
            <person name="Chun B.H."/>
            <person name="Jeong S.E."/>
        </authorList>
    </citation>
    <scope>NUCLEOTIDE SEQUENCE [LARGE SCALE GENOMIC DNA]</scope>
    <source>
        <strain evidence="8 9">KCTC 42508</strain>
    </source>
</reference>
<comment type="similarity">
    <text evidence="5">Belongs to the peptidase S8 family.</text>
</comment>
<dbReference type="Pfam" id="PF18962">
    <property type="entry name" value="Por_Secre_tail"/>
    <property type="match status" value="1"/>
</dbReference>
<dbReference type="EMBL" id="VUOE01000001">
    <property type="protein sequence ID" value="KAA2219154.1"/>
    <property type="molecule type" value="Genomic_DNA"/>
</dbReference>
<feature type="domain" description="Secretion system C-terminal sorting" evidence="7">
    <location>
        <begin position="667"/>
        <end position="733"/>
    </location>
</feature>
<accession>A0A5B2TXU0</accession>
<keyword evidence="3 5" id="KW-0378">Hydrolase</keyword>
<dbReference type="GO" id="GO:0006508">
    <property type="term" value="P:proteolysis"/>
    <property type="evidence" value="ECO:0007669"/>
    <property type="project" value="UniProtKB-KW"/>
</dbReference>
<name>A0A5B2TXU0_9FLAO</name>
<organism evidence="8 9">
    <name type="scientific">Maribacter flavus</name>
    <dbReference type="NCBI Taxonomy" id="1658664"/>
    <lineage>
        <taxon>Bacteria</taxon>
        <taxon>Pseudomonadati</taxon>
        <taxon>Bacteroidota</taxon>
        <taxon>Flavobacteriia</taxon>
        <taxon>Flavobacteriales</taxon>
        <taxon>Flavobacteriaceae</taxon>
        <taxon>Maribacter</taxon>
    </lineage>
</organism>
<evidence type="ECO:0000256" key="5">
    <source>
        <dbReference type="PROSITE-ProRule" id="PRU01240"/>
    </source>
</evidence>
<dbReference type="CDD" id="cd00063">
    <property type="entry name" value="FN3"/>
    <property type="match status" value="1"/>
</dbReference>
<keyword evidence="4 5" id="KW-0720">Serine protease</keyword>
<dbReference type="PANTHER" id="PTHR43399">
    <property type="entry name" value="SUBTILISIN-RELATED"/>
    <property type="match status" value="1"/>
</dbReference>
<evidence type="ECO:0000313" key="8">
    <source>
        <dbReference type="EMBL" id="KAA2219154.1"/>
    </source>
</evidence>
<feature type="domain" description="Peptidase S8/S53" evidence="6">
    <location>
        <begin position="156"/>
        <end position="405"/>
    </location>
</feature>
<dbReference type="PRINTS" id="PR00723">
    <property type="entry name" value="SUBTILISIN"/>
</dbReference>
<dbReference type="InterPro" id="IPR015500">
    <property type="entry name" value="Peptidase_S8_subtilisin-rel"/>
</dbReference>
<keyword evidence="2" id="KW-0732">Signal</keyword>
<dbReference type="PROSITE" id="PS00138">
    <property type="entry name" value="SUBTILASE_SER"/>
    <property type="match status" value="1"/>
</dbReference>
<sequence length="736" mass="80769">MDYRYYFFHRGVKISLLFFLVFGSLRMAAQSKEFKSLIKQEYDFSKFGSMQVDLEFDYEANRSKILAMAKANKLKIKEVLPDGKKVELQEIGQDGSPIYYETYADNASQASRASALHSNGLLNLDLDGLGMQVGVWDAGVALTSHQEFDDRAIIYDESTEIDAHATMVTGSLISSGIKRDAQGVAYRAHVLSHDWTRDKIEVASAAANGLLLSNHSYGIKSDRVPDWYFGSYIKVAQDWDNIMFNAPYYLMVTAAGNARHSGDNEFPIFGNSEDGFDLLLGFTVAKNGITVAGSNTRIDIRGNLKEASVSSYSSYGPVDDGRIKPDLAGDGSSIISTDAKGDTSYDVSSGTSMATPGVTGALLLLQQYNEQLYGSYLKAATLKGLALHTADDVDAPGPDYKMGWGVMNAKKAAELLFQKDFSTYVSESTLASGETFEFTIKATAGETLTASISWTDPASEYINRGTLNDGTPALVNDLDIRITQNGRTFLPWKLNPKNPNAPAEQGDNVVDPFEKIEIPNAQGTYTIIVSHKGGLLQDEQDFSLIVSGASFTECSLEAPMGLALANALEKEISLEWDEMADGLYEIQYRNEKDDTWISDFTTTHSKALSGLVQNEAYIVRVRTFCSQNMASEFGMEYRFTFEGTNTMVGPLDVFQTLSTDQGINFSVYPNPAINQISLLTELSDSAMYRIISSAGIELKIGQVNNGPIQVADLATGMYILQVKDGETYKSTKFYKN</sequence>
<dbReference type="InterPro" id="IPR051048">
    <property type="entry name" value="Peptidase_S8/S53_subtilisin"/>
</dbReference>
<dbReference type="InterPro" id="IPR000209">
    <property type="entry name" value="Peptidase_S8/S53_dom"/>
</dbReference>
<feature type="active site" description="Charge relay system" evidence="5">
    <location>
        <position position="164"/>
    </location>
</feature>
<dbReference type="SUPFAM" id="SSF52743">
    <property type="entry name" value="Subtilisin-like"/>
    <property type="match status" value="1"/>
</dbReference>
<dbReference type="Gene3D" id="2.60.40.10">
    <property type="entry name" value="Immunoglobulins"/>
    <property type="match status" value="1"/>
</dbReference>
<dbReference type="Gene3D" id="2.60.120.380">
    <property type="match status" value="1"/>
</dbReference>
<dbReference type="Pfam" id="PF00082">
    <property type="entry name" value="Peptidase_S8"/>
    <property type="match status" value="1"/>
</dbReference>
<dbReference type="InterPro" id="IPR036116">
    <property type="entry name" value="FN3_sf"/>
</dbReference>
<gene>
    <name evidence="8" type="ORF">F0361_05955</name>
</gene>
<evidence type="ECO:0000259" key="6">
    <source>
        <dbReference type="Pfam" id="PF00082"/>
    </source>
</evidence>
<evidence type="ECO:0000256" key="1">
    <source>
        <dbReference type="ARBA" id="ARBA00022670"/>
    </source>
</evidence>
<dbReference type="GO" id="GO:0004252">
    <property type="term" value="F:serine-type endopeptidase activity"/>
    <property type="evidence" value="ECO:0007669"/>
    <property type="project" value="UniProtKB-UniRule"/>
</dbReference>
<dbReference type="InterPro" id="IPR023828">
    <property type="entry name" value="Peptidase_S8_Ser-AS"/>
</dbReference>
<dbReference type="Proteomes" id="UP000323188">
    <property type="component" value="Unassembled WGS sequence"/>
</dbReference>
<dbReference type="InterPro" id="IPR013783">
    <property type="entry name" value="Ig-like_fold"/>
</dbReference>
<evidence type="ECO:0000259" key="7">
    <source>
        <dbReference type="Pfam" id="PF18962"/>
    </source>
</evidence>
<dbReference type="InterPro" id="IPR026444">
    <property type="entry name" value="Secre_tail"/>
</dbReference>
<dbReference type="InterPro" id="IPR008979">
    <property type="entry name" value="Galactose-bd-like_sf"/>
</dbReference>
<dbReference type="Gene3D" id="3.40.50.200">
    <property type="entry name" value="Peptidase S8/S53 domain"/>
    <property type="match status" value="1"/>
</dbReference>
<evidence type="ECO:0000256" key="3">
    <source>
        <dbReference type="ARBA" id="ARBA00022801"/>
    </source>
</evidence>
<evidence type="ECO:0000256" key="2">
    <source>
        <dbReference type="ARBA" id="ARBA00022729"/>
    </source>
</evidence>
<dbReference type="InterPro" id="IPR003961">
    <property type="entry name" value="FN3_dom"/>
</dbReference>
<dbReference type="PROSITE" id="PS51892">
    <property type="entry name" value="SUBTILASE"/>
    <property type="match status" value="1"/>
</dbReference>
<dbReference type="PANTHER" id="PTHR43399:SF5">
    <property type="entry name" value="PEPTIDASE S8 FAMILY WITH PROTEASE-ASSOCIATED DOMAIN"/>
    <property type="match status" value="1"/>
</dbReference>
<dbReference type="RefSeq" id="WP_154917631.1">
    <property type="nucleotide sequence ID" value="NZ_VUOE01000001.1"/>
</dbReference>
<dbReference type="InterPro" id="IPR036852">
    <property type="entry name" value="Peptidase_S8/S53_dom_sf"/>
</dbReference>
<dbReference type="SUPFAM" id="SSF49785">
    <property type="entry name" value="Galactose-binding domain-like"/>
    <property type="match status" value="1"/>
</dbReference>
<dbReference type="AlphaFoldDB" id="A0A5B2TXU0"/>
<keyword evidence="1 5" id="KW-0645">Protease</keyword>
<feature type="active site" description="Charge relay system" evidence="5">
    <location>
        <position position="352"/>
    </location>
</feature>
<evidence type="ECO:0000256" key="4">
    <source>
        <dbReference type="ARBA" id="ARBA00022825"/>
    </source>
</evidence>
<proteinExistence type="inferred from homology"/>
<evidence type="ECO:0000313" key="9">
    <source>
        <dbReference type="Proteomes" id="UP000323188"/>
    </source>
</evidence>
<feature type="active site" description="Charge relay system" evidence="5">
    <location>
        <position position="137"/>
    </location>
</feature>
<dbReference type="NCBIfam" id="TIGR04183">
    <property type="entry name" value="Por_Secre_tail"/>
    <property type="match status" value="1"/>
</dbReference>
<dbReference type="SUPFAM" id="SSF49265">
    <property type="entry name" value="Fibronectin type III"/>
    <property type="match status" value="1"/>
</dbReference>
<comment type="caution">
    <text evidence="8">The sequence shown here is derived from an EMBL/GenBank/DDBJ whole genome shotgun (WGS) entry which is preliminary data.</text>
</comment>